<accession>A0A939PAE1</accession>
<feature type="transmembrane region" description="Helical" evidence="6">
    <location>
        <begin position="342"/>
        <end position="362"/>
    </location>
</feature>
<feature type="transmembrane region" description="Helical" evidence="6">
    <location>
        <begin position="53"/>
        <end position="73"/>
    </location>
</feature>
<evidence type="ECO:0000256" key="6">
    <source>
        <dbReference type="SAM" id="Phobius"/>
    </source>
</evidence>
<evidence type="ECO:0000256" key="2">
    <source>
        <dbReference type="ARBA" id="ARBA00022475"/>
    </source>
</evidence>
<dbReference type="RefSeq" id="WP_208253249.1">
    <property type="nucleotide sequence ID" value="NZ_JAGEOJ010000001.1"/>
</dbReference>
<dbReference type="Proteomes" id="UP000669179">
    <property type="component" value="Unassembled WGS sequence"/>
</dbReference>
<evidence type="ECO:0000256" key="4">
    <source>
        <dbReference type="ARBA" id="ARBA00022989"/>
    </source>
</evidence>
<protein>
    <submittedName>
        <fullName evidence="7">APC family permease</fullName>
    </submittedName>
</protein>
<organism evidence="7 8">
    <name type="scientific">Actinomadura barringtoniae</name>
    <dbReference type="NCBI Taxonomy" id="1427535"/>
    <lineage>
        <taxon>Bacteria</taxon>
        <taxon>Bacillati</taxon>
        <taxon>Actinomycetota</taxon>
        <taxon>Actinomycetes</taxon>
        <taxon>Streptosporangiales</taxon>
        <taxon>Thermomonosporaceae</taxon>
        <taxon>Actinomadura</taxon>
    </lineage>
</organism>
<dbReference type="Gene3D" id="1.20.1740.10">
    <property type="entry name" value="Amino acid/polyamine transporter I"/>
    <property type="match status" value="1"/>
</dbReference>
<feature type="transmembrane region" description="Helical" evidence="6">
    <location>
        <begin position="201"/>
        <end position="219"/>
    </location>
</feature>
<feature type="transmembrane region" description="Helical" evidence="6">
    <location>
        <begin position="402"/>
        <end position="422"/>
    </location>
</feature>
<keyword evidence="2" id="KW-1003">Cell membrane</keyword>
<reference evidence="7" key="1">
    <citation type="submission" date="2021-03" db="EMBL/GenBank/DDBJ databases">
        <authorList>
            <person name="Kanchanasin P."/>
            <person name="Saeng-In P."/>
            <person name="Phongsopitanun W."/>
            <person name="Yuki M."/>
            <person name="Kudo T."/>
            <person name="Ohkuma M."/>
            <person name="Tanasupawat S."/>
        </authorList>
    </citation>
    <scope>NUCLEOTIDE SEQUENCE</scope>
    <source>
        <strain evidence="7">GKU 128</strain>
    </source>
</reference>
<sequence length="476" mass="50435">MSRPADPADARLSAGSIGLPQALFQSVTHMGPAAGIASSLLVAISFAGPTMPLAIGLAMVVCLLIATAVAQLARHVTTAGGLADYATAGLGPRAGRFVSWLYPVLELLIAPIVFMVLGQILAGVFDRDLGVTAPWWLWMIVAAALSAYLNVRGVRSSTNAGIVLGAFEIAVFTAFAVYLIVHNAGDNTARVFVPSHALEPGLSGVFKGMVFSILAFQGFETAAPLAEETQDSRRVIPRVIVLSTLVVGAFYLLCGYASVIGWGFDDMAAFAANPDPWGVLARRFWGIGWVVILFALVNSFVGNGNAGVAAASRILYALGRQGTLPKAFGRVHPVHATPANAVYAQTALTIVLGLALGASFGVTKGFSVLATVVTVFAIVLYMVTCAACVAYFRRRRPAEFRWFPHAVCPVAAILILLVPLYYQVHPWPAYPLAWGNWFCIGWIAAAAVAATAFRRRPEPMDRSAQPVRQATPGLPE</sequence>
<keyword evidence="8" id="KW-1185">Reference proteome</keyword>
<feature type="transmembrane region" description="Helical" evidence="6">
    <location>
        <begin position="239"/>
        <end position="264"/>
    </location>
</feature>
<feature type="transmembrane region" description="Helical" evidence="6">
    <location>
        <begin position="284"/>
        <end position="303"/>
    </location>
</feature>
<dbReference type="InterPro" id="IPR002293">
    <property type="entry name" value="AA/rel_permease1"/>
</dbReference>
<dbReference type="PANTHER" id="PTHR42770:SF11">
    <property type="entry name" value="INNER MEMBRANE TRANSPORT PROTEIN YBAT"/>
    <property type="match status" value="1"/>
</dbReference>
<keyword evidence="4 6" id="KW-1133">Transmembrane helix</keyword>
<dbReference type="InterPro" id="IPR050367">
    <property type="entry name" value="APC_superfamily"/>
</dbReference>
<feature type="transmembrane region" description="Helical" evidence="6">
    <location>
        <begin position="100"/>
        <end position="121"/>
    </location>
</feature>
<feature type="transmembrane region" description="Helical" evidence="6">
    <location>
        <begin position="133"/>
        <end position="151"/>
    </location>
</feature>
<feature type="transmembrane region" description="Helical" evidence="6">
    <location>
        <begin position="163"/>
        <end position="181"/>
    </location>
</feature>
<dbReference type="GO" id="GO:0005886">
    <property type="term" value="C:plasma membrane"/>
    <property type="evidence" value="ECO:0007669"/>
    <property type="project" value="UniProtKB-SubCell"/>
</dbReference>
<keyword evidence="5 6" id="KW-0472">Membrane</keyword>
<dbReference type="PANTHER" id="PTHR42770">
    <property type="entry name" value="AMINO ACID TRANSPORTER-RELATED"/>
    <property type="match status" value="1"/>
</dbReference>
<feature type="transmembrane region" description="Helical" evidence="6">
    <location>
        <begin position="368"/>
        <end position="390"/>
    </location>
</feature>
<gene>
    <name evidence="7" type="ORF">J4573_00905</name>
</gene>
<evidence type="ECO:0000256" key="3">
    <source>
        <dbReference type="ARBA" id="ARBA00022692"/>
    </source>
</evidence>
<dbReference type="PIRSF" id="PIRSF006060">
    <property type="entry name" value="AA_transporter"/>
    <property type="match status" value="1"/>
</dbReference>
<evidence type="ECO:0000256" key="1">
    <source>
        <dbReference type="ARBA" id="ARBA00004651"/>
    </source>
</evidence>
<name>A0A939PAE1_9ACTN</name>
<dbReference type="EMBL" id="JAGEOJ010000001">
    <property type="protein sequence ID" value="MBO2445639.1"/>
    <property type="molecule type" value="Genomic_DNA"/>
</dbReference>
<evidence type="ECO:0000256" key="5">
    <source>
        <dbReference type="ARBA" id="ARBA00023136"/>
    </source>
</evidence>
<keyword evidence="3 6" id="KW-0812">Transmembrane</keyword>
<dbReference type="GO" id="GO:0022857">
    <property type="term" value="F:transmembrane transporter activity"/>
    <property type="evidence" value="ECO:0007669"/>
    <property type="project" value="InterPro"/>
</dbReference>
<feature type="transmembrane region" description="Helical" evidence="6">
    <location>
        <begin position="434"/>
        <end position="453"/>
    </location>
</feature>
<comment type="subcellular location">
    <subcellularLocation>
        <location evidence="1">Cell membrane</location>
        <topology evidence="1">Multi-pass membrane protein</topology>
    </subcellularLocation>
</comment>
<dbReference type="AlphaFoldDB" id="A0A939PAE1"/>
<evidence type="ECO:0000313" key="8">
    <source>
        <dbReference type="Proteomes" id="UP000669179"/>
    </source>
</evidence>
<evidence type="ECO:0000313" key="7">
    <source>
        <dbReference type="EMBL" id="MBO2445639.1"/>
    </source>
</evidence>
<dbReference type="Pfam" id="PF13520">
    <property type="entry name" value="AA_permease_2"/>
    <property type="match status" value="1"/>
</dbReference>
<proteinExistence type="predicted"/>
<comment type="caution">
    <text evidence="7">The sequence shown here is derived from an EMBL/GenBank/DDBJ whole genome shotgun (WGS) entry which is preliminary data.</text>
</comment>